<keyword evidence="3" id="KW-1185">Reference proteome</keyword>
<reference evidence="2 3" key="2">
    <citation type="journal article" date="2024" name="G3 (Bethesda)">
        <title>The genome of the cryopelagic Antarctic bald notothen, Trematomus borchgrevinki.</title>
        <authorList>
            <person name="Rayamajhi N."/>
            <person name="Rivera-Colon A.G."/>
            <person name="Minhas B.F."/>
            <person name="Cheng C.C."/>
            <person name="Catchen J.M."/>
        </authorList>
    </citation>
    <scope>NUCLEOTIDE SEQUENCE [LARGE SCALE GENOMIC DNA]</scope>
    <source>
        <strain evidence="2">AGRC-2024</strain>
    </source>
</reference>
<accession>A0ABD2HC57</accession>
<evidence type="ECO:0000313" key="2">
    <source>
        <dbReference type="EMBL" id="KAL3063353.1"/>
    </source>
</evidence>
<name>A0ABD2HC57_PAGBO</name>
<feature type="region of interest" description="Disordered" evidence="1">
    <location>
        <begin position="234"/>
        <end position="270"/>
    </location>
</feature>
<comment type="caution">
    <text evidence="2">The sequence shown here is derived from an EMBL/GenBank/DDBJ whole genome shotgun (WGS) entry which is preliminary data.</text>
</comment>
<gene>
    <name evidence="2" type="ORF">OYC64_003010</name>
</gene>
<sequence>MDHKPSFAFQAGTSDLQLMASTEAGKVSKHNLKRAAPRLTSDTREVAEALAVSRVTGLGGNPVDRWQLLSQTELQFGQYRGQTLQWLLSNDVGYTATILAVHQGEREGGDVSSTPLMWNKDALLEYASLFALVMAAVSRKRAPRTPAEHEQLVGFGTWSAMTYRDLYDTAEKEPSMYRKWLRRQLVRRPGSQLGQLKDYIHRRDKEKQSVASSAASAAATSSAASAAATSSAASAAATSSAVSPSTTSPPIQRRKRKPVLLSSSEDEDDHLMEDAAAQVEAASVSAPPLPLRPPSQAMCSSCGLRKIKETGHRNLVKASGDRVSYCPVLAQWKSPEEWLDSLQ</sequence>
<organism evidence="2 3">
    <name type="scientific">Pagothenia borchgrevinki</name>
    <name type="common">Bald rockcod</name>
    <name type="synonym">Trematomus borchgrevinki</name>
    <dbReference type="NCBI Taxonomy" id="8213"/>
    <lineage>
        <taxon>Eukaryota</taxon>
        <taxon>Metazoa</taxon>
        <taxon>Chordata</taxon>
        <taxon>Craniata</taxon>
        <taxon>Vertebrata</taxon>
        <taxon>Euteleostomi</taxon>
        <taxon>Actinopterygii</taxon>
        <taxon>Neopterygii</taxon>
        <taxon>Teleostei</taxon>
        <taxon>Neoteleostei</taxon>
        <taxon>Acanthomorphata</taxon>
        <taxon>Eupercaria</taxon>
        <taxon>Perciformes</taxon>
        <taxon>Notothenioidei</taxon>
        <taxon>Nototheniidae</taxon>
        <taxon>Pagothenia</taxon>
    </lineage>
</organism>
<reference evidence="2 3" key="1">
    <citation type="journal article" date="2022" name="G3 (Bethesda)">
        <title>Evaluating Illumina-, Nanopore-, and PacBio-based genome assembly strategies with the bald notothen, Trematomus borchgrevinki.</title>
        <authorList>
            <person name="Rayamajhi N."/>
            <person name="Cheng C.C."/>
            <person name="Catchen J.M."/>
        </authorList>
    </citation>
    <scope>NUCLEOTIDE SEQUENCE [LARGE SCALE GENOMIC DNA]</scope>
    <source>
        <strain evidence="2">AGRC-2024</strain>
    </source>
</reference>
<evidence type="ECO:0000256" key="1">
    <source>
        <dbReference type="SAM" id="MobiDB-lite"/>
    </source>
</evidence>
<dbReference type="Proteomes" id="UP001619887">
    <property type="component" value="Unassembled WGS sequence"/>
</dbReference>
<dbReference type="EMBL" id="JBIYXZ010002071">
    <property type="protein sequence ID" value="KAL3063353.1"/>
    <property type="molecule type" value="Genomic_DNA"/>
</dbReference>
<feature type="compositionally biased region" description="Low complexity" evidence="1">
    <location>
        <begin position="234"/>
        <end position="249"/>
    </location>
</feature>
<evidence type="ECO:0000313" key="3">
    <source>
        <dbReference type="Proteomes" id="UP001619887"/>
    </source>
</evidence>
<dbReference type="AlphaFoldDB" id="A0ABD2HC57"/>
<protein>
    <submittedName>
        <fullName evidence="2">Uncharacterized protein</fullName>
    </submittedName>
</protein>
<proteinExistence type="predicted"/>